<feature type="domain" description="CCHC-type" evidence="3">
    <location>
        <begin position="291"/>
        <end position="305"/>
    </location>
</feature>
<feature type="region of interest" description="Disordered" evidence="2">
    <location>
        <begin position="393"/>
        <end position="493"/>
    </location>
</feature>
<dbReference type="SMART" id="SM00343">
    <property type="entry name" value="ZnF_C2HC"/>
    <property type="match status" value="2"/>
</dbReference>
<comment type="caution">
    <text evidence="4">The sequence shown here is derived from an EMBL/GenBank/DDBJ whole genome shotgun (WGS) entry which is preliminary data.</text>
</comment>
<sequence>MAEKKAIQFLNCPCLQGKDLDLGRSGEDKEERGRAHRLLGGRGAGWLGRCAAAGGASRRGAGSRAGAPRRRGPSPAAREGGGPAAGGGRLAVEGGSPAAGGWRPDGRGRSGGVGWWVALWRRGGRFGVRVCAAVQARSIRVCGEARISCCSLDPHAEPYIASHGDFEDRLRFTDSEASFDDSDAPPSSERDKSVLLPRQQRRRPNPASSRGAHHHASRPPQRIPTRLASIVVHPARMSIEPDADGFRRVQSRRRWRRAAVPSRPVPRDLVGKCFNCFAEDHVRAKCTSPPRCFACREVGHQERDCSFRPVAGRCKGKRGCSPSRMPRRWSARRRRPSPSRRASPADTASARSASTRREPSVQPVCMPPTLEHHPEAPVDELAIIEEPAGVTRVDEPASEASAHASHVTSGGGAAEDGAAAARGTSPPTLDGLPSGLLQIQGAGGHEGHPKPSWAPPVLGSTLPTPRPWRILTTSGSSSWRHGAQTRTSSPTRRSWRFLSRMRSTAAVHRCTYVRTISSTTRFRRCDAGCASGSSSSRIGIRRRRPPVMTMMPVATATTATTTATIRASAVAVVDRGRARPGLAEWREPRLGCGSGPAFRARESRGAILVGDVTCPVASPRGAMLCRGISSRIPATRRMRVEAPVVMQVDSALMRTSSPSPVKSSESDPMLAEAALCTLRKGVSVCEAWAHSIDVCPRGSCSSSYCGQSFVGAALDADFELWAGRANCSLTGPSDGPDVMCGFGLDMWQPEATSREVARAVDLCLSGPEELSSGPSSPMLATPLLGQDGNRSSVLALEHAADDEMADSATDEEAAPGADVVVVDDIAEHSEKLLPVEDFISTFKKPLTQPVATAS</sequence>
<feature type="compositionally biased region" description="Low complexity" evidence="2">
    <location>
        <begin position="339"/>
        <end position="353"/>
    </location>
</feature>
<evidence type="ECO:0000259" key="3">
    <source>
        <dbReference type="PROSITE" id="PS50158"/>
    </source>
</evidence>
<dbReference type="Pfam" id="PF00098">
    <property type="entry name" value="zf-CCHC"/>
    <property type="match status" value="1"/>
</dbReference>
<organism evidence="4 5">
    <name type="scientific">Miscanthus lutarioriparius</name>
    <dbReference type="NCBI Taxonomy" id="422564"/>
    <lineage>
        <taxon>Eukaryota</taxon>
        <taxon>Viridiplantae</taxon>
        <taxon>Streptophyta</taxon>
        <taxon>Embryophyta</taxon>
        <taxon>Tracheophyta</taxon>
        <taxon>Spermatophyta</taxon>
        <taxon>Magnoliopsida</taxon>
        <taxon>Liliopsida</taxon>
        <taxon>Poales</taxon>
        <taxon>Poaceae</taxon>
        <taxon>PACMAD clade</taxon>
        <taxon>Panicoideae</taxon>
        <taxon>Andropogonodae</taxon>
        <taxon>Andropogoneae</taxon>
        <taxon>Saccharinae</taxon>
        <taxon>Miscanthus</taxon>
    </lineage>
</organism>
<evidence type="ECO:0000256" key="2">
    <source>
        <dbReference type="SAM" id="MobiDB-lite"/>
    </source>
</evidence>
<feature type="compositionally biased region" description="Gly residues" evidence="2">
    <location>
        <begin position="79"/>
        <end position="89"/>
    </location>
</feature>
<feature type="region of interest" description="Disordered" evidence="2">
    <location>
        <begin position="176"/>
        <end position="225"/>
    </location>
</feature>
<gene>
    <name evidence="4" type="ORF">NCGR_LOCUS20576</name>
</gene>
<evidence type="ECO:0000313" key="5">
    <source>
        <dbReference type="Proteomes" id="UP000604825"/>
    </source>
</evidence>
<dbReference type="Gene3D" id="4.10.60.10">
    <property type="entry name" value="Zinc finger, CCHC-type"/>
    <property type="match status" value="1"/>
</dbReference>
<feature type="region of interest" description="Disordered" evidence="2">
    <location>
        <begin position="313"/>
        <end position="373"/>
    </location>
</feature>
<name>A0A811P015_9POAL</name>
<feature type="region of interest" description="Disordered" evidence="2">
    <location>
        <begin position="54"/>
        <end position="107"/>
    </location>
</feature>
<keyword evidence="1" id="KW-0862">Zinc</keyword>
<dbReference type="GO" id="GO:0008270">
    <property type="term" value="F:zinc ion binding"/>
    <property type="evidence" value="ECO:0007669"/>
    <property type="project" value="UniProtKB-KW"/>
</dbReference>
<proteinExistence type="predicted"/>
<evidence type="ECO:0000313" key="4">
    <source>
        <dbReference type="EMBL" id="CAD6230183.1"/>
    </source>
</evidence>
<feature type="compositionally biased region" description="Basic residues" evidence="2">
    <location>
        <begin position="325"/>
        <end position="338"/>
    </location>
</feature>
<keyword evidence="1" id="KW-0479">Metal-binding</keyword>
<dbReference type="InterPro" id="IPR001878">
    <property type="entry name" value="Znf_CCHC"/>
</dbReference>
<dbReference type="SUPFAM" id="SSF57756">
    <property type="entry name" value="Retrovirus zinc finger-like domains"/>
    <property type="match status" value="1"/>
</dbReference>
<dbReference type="PROSITE" id="PS50158">
    <property type="entry name" value="ZF_CCHC"/>
    <property type="match status" value="1"/>
</dbReference>
<feature type="compositionally biased region" description="Low complexity" evidence="2">
    <location>
        <begin position="54"/>
        <end position="66"/>
    </location>
</feature>
<keyword evidence="1" id="KW-0863">Zinc-finger</keyword>
<dbReference type="Proteomes" id="UP000604825">
    <property type="component" value="Unassembled WGS sequence"/>
</dbReference>
<dbReference type="GO" id="GO:0003676">
    <property type="term" value="F:nucleic acid binding"/>
    <property type="evidence" value="ECO:0007669"/>
    <property type="project" value="InterPro"/>
</dbReference>
<keyword evidence="5" id="KW-1185">Reference proteome</keyword>
<reference evidence="4" key="1">
    <citation type="submission" date="2020-10" db="EMBL/GenBank/DDBJ databases">
        <authorList>
            <person name="Han B."/>
            <person name="Lu T."/>
            <person name="Zhao Q."/>
            <person name="Huang X."/>
            <person name="Zhao Y."/>
        </authorList>
    </citation>
    <scope>NUCLEOTIDE SEQUENCE</scope>
</reference>
<dbReference type="EMBL" id="CAJGYO010000005">
    <property type="protein sequence ID" value="CAD6230183.1"/>
    <property type="molecule type" value="Genomic_DNA"/>
</dbReference>
<evidence type="ECO:0000256" key="1">
    <source>
        <dbReference type="PROSITE-ProRule" id="PRU00047"/>
    </source>
</evidence>
<accession>A0A811P015</accession>
<dbReference type="AlphaFoldDB" id="A0A811P015"/>
<protein>
    <recommendedName>
        <fullName evidence="3">CCHC-type domain-containing protein</fullName>
    </recommendedName>
</protein>
<dbReference type="InterPro" id="IPR036875">
    <property type="entry name" value="Znf_CCHC_sf"/>
</dbReference>